<dbReference type="EMBL" id="CP000138">
    <property type="protein sequence ID" value="ABC94362.1"/>
    <property type="molecule type" value="Genomic_DNA"/>
</dbReference>
<dbReference type="InterPro" id="IPR008978">
    <property type="entry name" value="HSP20-like_chaperone"/>
</dbReference>
<sequence>MNENSDQEAFPACRIKQAEYFKILLLNRKSCETRSFSSAAQKRADDQSGGAGFRRVSIPCCFTEDMAMRNELDFAPLYRSSIGFDRVFNLLNNAQRLQAIDAWPPYDIVKTGEDDYRIQMAVAGFAEGDLDITQERNVLLVKGQRAEGKDGEYLHRGIAGRAFERRFELADHVRVENASLRHGILSIALKREVPEAMKPRKIVIGDGSFQQAPLQIESERQVA</sequence>
<evidence type="ECO:0000256" key="1">
    <source>
        <dbReference type="ARBA" id="ARBA00023016"/>
    </source>
</evidence>
<protein>
    <submittedName>
        <fullName evidence="5">Probable small heat shock protein</fullName>
    </submittedName>
</protein>
<reference evidence="5 6" key="1">
    <citation type="journal article" date="2006" name="Proc. Natl. Acad. Sci. U.S.A.">
        <title>The partitioned Rhizobium etli genome: genetic and metabolic redundancy in seven interacting replicons.</title>
        <authorList>
            <person name="Gonzalez V."/>
            <person name="Santamaria R.I."/>
            <person name="Bustos P."/>
            <person name="Hernandez-Gonzalez I."/>
            <person name="Medrano-Soto A."/>
            <person name="Moreno-Hagelsieb G."/>
            <person name="Janga S.C."/>
            <person name="Ramirez M.A."/>
            <person name="Jimenez-Jacinto V."/>
            <person name="Collado-Vides J."/>
            <person name="Davila G."/>
        </authorList>
    </citation>
    <scope>NUCLEOTIDE SEQUENCE [LARGE SCALE GENOMIC DNA]</scope>
    <source>
        <strain evidence="6">ATCC 51251 / DSM 11541 / JCM 21823 / NBRC 15573 / CFN 42</strain>
    </source>
</reference>
<geneLocation type="plasmid" evidence="5 6">
    <name>p42f</name>
</geneLocation>
<dbReference type="HOGENOM" id="CLU_046737_4_1_5"/>
<dbReference type="Pfam" id="PF00011">
    <property type="entry name" value="HSP20"/>
    <property type="match status" value="1"/>
</dbReference>
<comment type="similarity">
    <text evidence="2 3">Belongs to the small heat shock protein (HSP20) family.</text>
</comment>
<proteinExistence type="inferred from homology"/>
<evidence type="ECO:0000259" key="4">
    <source>
        <dbReference type="PROSITE" id="PS01031"/>
    </source>
</evidence>
<dbReference type="KEGG" id="ret:RHE_PF00472"/>
<evidence type="ECO:0000313" key="6">
    <source>
        <dbReference type="Proteomes" id="UP000001936"/>
    </source>
</evidence>
<dbReference type="AlphaFoldDB" id="Q2JYH4"/>
<feature type="domain" description="SHSP" evidence="4">
    <location>
        <begin position="97"/>
        <end position="207"/>
    </location>
</feature>
<dbReference type="Gene3D" id="2.60.40.790">
    <property type="match status" value="1"/>
</dbReference>
<name>Q2JYH4_RHIEC</name>
<dbReference type="CDD" id="cd06470">
    <property type="entry name" value="ACD_IbpA-B_like"/>
    <property type="match status" value="1"/>
</dbReference>
<dbReference type="SUPFAM" id="SSF49764">
    <property type="entry name" value="HSP20-like chaperones"/>
    <property type="match status" value="1"/>
</dbReference>
<organism evidence="5 6">
    <name type="scientific">Rhizobium etli (strain ATCC 51251 / DSM 11541 / JCM 21823 / NBRC 15573 / CFN 42)</name>
    <dbReference type="NCBI Taxonomy" id="347834"/>
    <lineage>
        <taxon>Bacteria</taxon>
        <taxon>Pseudomonadati</taxon>
        <taxon>Pseudomonadota</taxon>
        <taxon>Alphaproteobacteria</taxon>
        <taxon>Hyphomicrobiales</taxon>
        <taxon>Rhizobiaceae</taxon>
        <taxon>Rhizobium/Agrobacterium group</taxon>
        <taxon>Rhizobium</taxon>
    </lineage>
</organism>
<accession>Q2JYH4</accession>
<dbReference type="Proteomes" id="UP000001936">
    <property type="component" value="Plasmid p42f"/>
</dbReference>
<dbReference type="PANTHER" id="PTHR47062:SF1">
    <property type="entry name" value="SMALL HEAT SHOCK PROTEIN IBPA"/>
    <property type="match status" value="1"/>
</dbReference>
<keyword evidence="1 5" id="KW-0346">Stress response</keyword>
<dbReference type="PANTHER" id="PTHR47062">
    <property type="match status" value="1"/>
</dbReference>
<keyword evidence="6" id="KW-1185">Reference proteome</keyword>
<evidence type="ECO:0000256" key="3">
    <source>
        <dbReference type="RuleBase" id="RU003616"/>
    </source>
</evidence>
<evidence type="ECO:0000256" key="2">
    <source>
        <dbReference type="PROSITE-ProRule" id="PRU00285"/>
    </source>
</evidence>
<gene>
    <name evidence="5" type="ordered locus">RHE_PF00472</name>
</gene>
<dbReference type="InterPro" id="IPR037913">
    <property type="entry name" value="ACD_IbpA/B"/>
</dbReference>
<dbReference type="InterPro" id="IPR002068">
    <property type="entry name" value="A-crystallin/Hsp20_dom"/>
</dbReference>
<keyword evidence="5" id="KW-0614">Plasmid</keyword>
<evidence type="ECO:0000313" key="5">
    <source>
        <dbReference type="EMBL" id="ABC94362.1"/>
    </source>
</evidence>
<dbReference type="PROSITE" id="PS01031">
    <property type="entry name" value="SHSP"/>
    <property type="match status" value="1"/>
</dbReference>